<evidence type="ECO:0000313" key="2">
    <source>
        <dbReference type="EMBL" id="GMR31222.1"/>
    </source>
</evidence>
<accession>A0AAN5C7D8</accession>
<evidence type="ECO:0000313" key="3">
    <source>
        <dbReference type="Proteomes" id="UP001328107"/>
    </source>
</evidence>
<name>A0AAN5C7D8_9BILA</name>
<reference evidence="3" key="1">
    <citation type="submission" date="2022-10" db="EMBL/GenBank/DDBJ databases">
        <title>Genome assembly of Pristionchus species.</title>
        <authorList>
            <person name="Yoshida K."/>
            <person name="Sommer R.J."/>
        </authorList>
    </citation>
    <scope>NUCLEOTIDE SEQUENCE [LARGE SCALE GENOMIC DNA]</scope>
    <source>
        <strain evidence="3">RS5460</strain>
    </source>
</reference>
<dbReference type="AlphaFoldDB" id="A0AAN5C7D8"/>
<organism evidence="1 3">
    <name type="scientific">Pristionchus mayeri</name>
    <dbReference type="NCBI Taxonomy" id="1317129"/>
    <lineage>
        <taxon>Eukaryota</taxon>
        <taxon>Metazoa</taxon>
        <taxon>Ecdysozoa</taxon>
        <taxon>Nematoda</taxon>
        <taxon>Chromadorea</taxon>
        <taxon>Rhabditida</taxon>
        <taxon>Rhabditina</taxon>
        <taxon>Diplogasteromorpha</taxon>
        <taxon>Diplogasteroidea</taxon>
        <taxon>Neodiplogasteridae</taxon>
        <taxon>Pristionchus</taxon>
    </lineage>
</organism>
<protein>
    <submittedName>
        <fullName evidence="1">Uncharacterized protein</fullName>
    </submittedName>
</protein>
<dbReference type="EMBL" id="BTRK01000001">
    <property type="protein sequence ID" value="GMR31222.1"/>
    <property type="molecule type" value="Genomic_DNA"/>
</dbReference>
<sequence length="67" mass="7454">DKSKPFWSIVLYVIDYAKANKFAFAVFDALQMKDVRINPNGIVTVMGADQGFTVNAEKNGNINWVTA</sequence>
<comment type="caution">
    <text evidence="1">The sequence shown here is derived from an EMBL/GenBank/DDBJ whole genome shotgun (WGS) entry which is preliminary data.</text>
</comment>
<feature type="non-terminal residue" evidence="1">
    <location>
        <position position="67"/>
    </location>
</feature>
<reference evidence="1" key="2">
    <citation type="submission" date="2023-06" db="EMBL/GenBank/DDBJ databases">
        <title>Genome assembly of Pristionchus species.</title>
        <authorList>
            <person name="Yoshida K."/>
            <person name="Sommer R.J."/>
        </authorList>
    </citation>
    <scope>NUCLEOTIDE SEQUENCE</scope>
    <source>
        <strain evidence="1 3">RS5460</strain>
    </source>
</reference>
<gene>
    <name evidence="1" type="ORF">PMAYCL1PPCAC_01416</name>
    <name evidence="2" type="ORF">PMAYCL1PPCAC_01417</name>
</gene>
<dbReference type="EMBL" id="BTRK01000001">
    <property type="protein sequence ID" value="GMR31221.1"/>
    <property type="molecule type" value="Genomic_DNA"/>
</dbReference>
<dbReference type="Proteomes" id="UP001328107">
    <property type="component" value="Unassembled WGS sequence"/>
</dbReference>
<proteinExistence type="predicted"/>
<feature type="non-terminal residue" evidence="1">
    <location>
        <position position="1"/>
    </location>
</feature>
<evidence type="ECO:0000313" key="1">
    <source>
        <dbReference type="EMBL" id="GMR31221.1"/>
    </source>
</evidence>
<keyword evidence="3" id="KW-1185">Reference proteome</keyword>